<dbReference type="AlphaFoldDB" id="C4XMF2"/>
<dbReference type="InterPro" id="IPR039420">
    <property type="entry name" value="WalR-like"/>
</dbReference>
<dbReference type="GO" id="GO:0003677">
    <property type="term" value="F:DNA binding"/>
    <property type="evidence" value="ECO:0007669"/>
    <property type="project" value="UniProtKB-KW"/>
</dbReference>
<dbReference type="PRINTS" id="PR00038">
    <property type="entry name" value="HTHLUXR"/>
</dbReference>
<dbReference type="Gene3D" id="3.40.50.2300">
    <property type="match status" value="1"/>
</dbReference>
<reference evidence="8 9" key="1">
    <citation type="journal article" date="2009" name="Genome Res.">
        <title>Whole genome sequence of Desulfovibrio magneticus strain RS-1 revealed common gene clusters in magnetotactic bacteria.</title>
        <authorList>
            <person name="Nakazawa H."/>
            <person name="Arakaki A."/>
            <person name="Narita-Yamada S."/>
            <person name="Yashiro I."/>
            <person name="Jinno K."/>
            <person name="Aoki N."/>
            <person name="Tsuruyama A."/>
            <person name="Okamura Y."/>
            <person name="Tanikawa S."/>
            <person name="Fujita N."/>
            <person name="Takeyama H."/>
            <person name="Matsunaga T."/>
        </authorList>
    </citation>
    <scope>NUCLEOTIDE SEQUENCE [LARGE SCALE GENOMIC DNA]</scope>
    <source>
        <strain evidence="9">ATCC 700980 / DSM 13731 / RS-1</strain>
    </source>
</reference>
<dbReference type="InterPro" id="IPR058245">
    <property type="entry name" value="NreC/VraR/RcsB-like_REC"/>
</dbReference>
<dbReference type="Proteomes" id="UP000009071">
    <property type="component" value="Chromosome"/>
</dbReference>
<dbReference type="PROSITE" id="PS50043">
    <property type="entry name" value="HTH_LUXR_2"/>
    <property type="match status" value="1"/>
</dbReference>
<dbReference type="InterPro" id="IPR000792">
    <property type="entry name" value="Tscrpt_reg_LuxR_C"/>
</dbReference>
<dbReference type="EMBL" id="AP010904">
    <property type="protein sequence ID" value="BAH74909.1"/>
    <property type="molecule type" value="Genomic_DNA"/>
</dbReference>
<dbReference type="eggNOG" id="COG2197">
    <property type="taxonomic scope" value="Bacteria"/>
</dbReference>
<dbReference type="PANTHER" id="PTHR43214">
    <property type="entry name" value="TWO-COMPONENT RESPONSE REGULATOR"/>
    <property type="match status" value="1"/>
</dbReference>
<organism evidence="8 9">
    <name type="scientific">Solidesulfovibrio magneticus (strain ATCC 700980 / DSM 13731 / RS-1)</name>
    <name type="common">Desulfovibrio magneticus</name>
    <dbReference type="NCBI Taxonomy" id="573370"/>
    <lineage>
        <taxon>Bacteria</taxon>
        <taxon>Pseudomonadati</taxon>
        <taxon>Thermodesulfobacteriota</taxon>
        <taxon>Desulfovibrionia</taxon>
        <taxon>Desulfovibrionales</taxon>
        <taxon>Desulfovibrionaceae</taxon>
        <taxon>Solidesulfovibrio</taxon>
    </lineage>
</organism>
<dbReference type="InterPro" id="IPR011006">
    <property type="entry name" value="CheY-like_superfamily"/>
</dbReference>
<evidence type="ECO:0000256" key="5">
    <source>
        <dbReference type="PROSITE-ProRule" id="PRU00169"/>
    </source>
</evidence>
<evidence type="ECO:0000313" key="8">
    <source>
        <dbReference type="EMBL" id="BAH74909.1"/>
    </source>
</evidence>
<dbReference type="InterPro" id="IPR001789">
    <property type="entry name" value="Sig_transdc_resp-reg_receiver"/>
</dbReference>
<sequence>MPSKRLLIVDDHPLFREGLKAILRRDPSYAVAGEAGSYAEALRTAKDCRPDLAVLDISLPDRSGIQLARELRQMLPSLGILMVSMHAKVDYVAEALKVGALGYLTKDAATDNLLSGLRAVAAGQPWLDPTLSVEISRSLLAKTPRAEEESHSAYDSLTPREREVMRLVVEGLSNKEVAAALEISVKTAEHHRGSLMRKLGMQNSVELVRYATKLGLID</sequence>
<dbReference type="PROSITE" id="PS50110">
    <property type="entry name" value="RESPONSE_REGULATORY"/>
    <property type="match status" value="1"/>
</dbReference>
<feature type="domain" description="HTH luxR-type" evidence="6">
    <location>
        <begin position="150"/>
        <end position="215"/>
    </location>
</feature>
<dbReference type="CDD" id="cd17535">
    <property type="entry name" value="REC_NarL-like"/>
    <property type="match status" value="1"/>
</dbReference>
<keyword evidence="4" id="KW-0804">Transcription</keyword>
<evidence type="ECO:0000256" key="4">
    <source>
        <dbReference type="ARBA" id="ARBA00023163"/>
    </source>
</evidence>
<dbReference type="HOGENOM" id="CLU_000445_90_10_7"/>
<dbReference type="CDD" id="cd06170">
    <property type="entry name" value="LuxR_C_like"/>
    <property type="match status" value="1"/>
</dbReference>
<dbReference type="OrthoDB" id="9780312at2"/>
<dbReference type="InterPro" id="IPR016032">
    <property type="entry name" value="Sig_transdc_resp-reg_C-effctor"/>
</dbReference>
<feature type="modified residue" description="4-aspartylphosphate" evidence="5">
    <location>
        <position position="56"/>
    </location>
</feature>
<evidence type="ECO:0000256" key="3">
    <source>
        <dbReference type="ARBA" id="ARBA00023125"/>
    </source>
</evidence>
<dbReference type="PANTHER" id="PTHR43214:SF41">
    <property type="entry name" value="NITRATE_NITRITE RESPONSE REGULATOR PROTEIN NARP"/>
    <property type="match status" value="1"/>
</dbReference>
<dbReference type="GO" id="GO:0006355">
    <property type="term" value="P:regulation of DNA-templated transcription"/>
    <property type="evidence" value="ECO:0007669"/>
    <property type="project" value="InterPro"/>
</dbReference>
<keyword evidence="3" id="KW-0238">DNA-binding</keyword>
<dbReference type="KEGG" id="dma:DMR_14180"/>
<keyword evidence="1 5" id="KW-0597">Phosphoprotein</keyword>
<dbReference type="STRING" id="573370.DMR_14180"/>
<dbReference type="SMART" id="SM00448">
    <property type="entry name" value="REC"/>
    <property type="match status" value="1"/>
</dbReference>
<dbReference type="GO" id="GO:0000160">
    <property type="term" value="P:phosphorelay signal transduction system"/>
    <property type="evidence" value="ECO:0007669"/>
    <property type="project" value="InterPro"/>
</dbReference>
<evidence type="ECO:0000256" key="2">
    <source>
        <dbReference type="ARBA" id="ARBA00023015"/>
    </source>
</evidence>
<dbReference type="SMART" id="SM00421">
    <property type="entry name" value="HTH_LUXR"/>
    <property type="match status" value="1"/>
</dbReference>
<evidence type="ECO:0000259" key="7">
    <source>
        <dbReference type="PROSITE" id="PS50110"/>
    </source>
</evidence>
<dbReference type="Pfam" id="PF00196">
    <property type="entry name" value="GerE"/>
    <property type="match status" value="1"/>
</dbReference>
<keyword evidence="9" id="KW-1185">Reference proteome</keyword>
<dbReference type="Pfam" id="PF00072">
    <property type="entry name" value="Response_reg"/>
    <property type="match status" value="1"/>
</dbReference>
<evidence type="ECO:0000259" key="6">
    <source>
        <dbReference type="PROSITE" id="PS50043"/>
    </source>
</evidence>
<gene>
    <name evidence="8" type="ordered locus">DMR_14180</name>
</gene>
<dbReference type="RefSeq" id="WP_015860119.1">
    <property type="nucleotide sequence ID" value="NC_012796.1"/>
</dbReference>
<feature type="domain" description="Response regulatory" evidence="7">
    <location>
        <begin position="5"/>
        <end position="121"/>
    </location>
</feature>
<protein>
    <submittedName>
        <fullName evidence="8">NarL family two-component response regulator</fullName>
    </submittedName>
</protein>
<dbReference type="SUPFAM" id="SSF46894">
    <property type="entry name" value="C-terminal effector domain of the bipartite response regulators"/>
    <property type="match status" value="1"/>
</dbReference>
<name>C4XMF2_SOLM1</name>
<evidence type="ECO:0000256" key="1">
    <source>
        <dbReference type="ARBA" id="ARBA00022553"/>
    </source>
</evidence>
<keyword evidence="2" id="KW-0805">Transcription regulation</keyword>
<accession>C4XMF2</accession>
<dbReference type="SUPFAM" id="SSF52172">
    <property type="entry name" value="CheY-like"/>
    <property type="match status" value="1"/>
</dbReference>
<evidence type="ECO:0000313" key="9">
    <source>
        <dbReference type="Proteomes" id="UP000009071"/>
    </source>
</evidence>
<proteinExistence type="predicted"/>